<keyword evidence="2" id="KW-0597">Phosphoprotein</keyword>
<dbReference type="GO" id="GO:0044550">
    <property type="term" value="P:secondary metabolite biosynthetic process"/>
    <property type="evidence" value="ECO:0007669"/>
    <property type="project" value="TreeGrafter"/>
</dbReference>
<feature type="region of interest" description="Disordered" evidence="3">
    <location>
        <begin position="301"/>
        <end position="334"/>
    </location>
</feature>
<evidence type="ECO:0000256" key="3">
    <source>
        <dbReference type="SAM" id="MobiDB-lite"/>
    </source>
</evidence>
<dbReference type="GO" id="GO:0031177">
    <property type="term" value="F:phosphopantetheine binding"/>
    <property type="evidence" value="ECO:0007669"/>
    <property type="project" value="InterPro"/>
</dbReference>
<dbReference type="PROSITE" id="PS50075">
    <property type="entry name" value="CARRIER"/>
    <property type="match status" value="1"/>
</dbReference>
<dbReference type="Pfam" id="PF00550">
    <property type="entry name" value="PP-binding"/>
    <property type="match status" value="1"/>
</dbReference>
<dbReference type="InterPro" id="IPR042099">
    <property type="entry name" value="ANL_N_sf"/>
</dbReference>
<dbReference type="Pfam" id="PF00501">
    <property type="entry name" value="AMP-binding"/>
    <property type="match status" value="1"/>
</dbReference>
<dbReference type="Proteomes" id="UP000199375">
    <property type="component" value="Unassembled WGS sequence"/>
</dbReference>
<gene>
    <name evidence="5" type="ORF">GA0070558_12538</name>
</gene>
<dbReference type="SMART" id="SM00823">
    <property type="entry name" value="PKS_PP"/>
    <property type="match status" value="1"/>
</dbReference>
<dbReference type="AlphaFoldDB" id="A0A1C4XH01"/>
<dbReference type="InterPro" id="IPR029058">
    <property type="entry name" value="AB_hydrolase_fold"/>
</dbReference>
<name>A0A1C4XH01_9ACTN</name>
<dbReference type="GO" id="GO:0005737">
    <property type="term" value="C:cytoplasm"/>
    <property type="evidence" value="ECO:0007669"/>
    <property type="project" value="TreeGrafter"/>
</dbReference>
<evidence type="ECO:0000313" key="5">
    <source>
        <dbReference type="EMBL" id="SCF07637.1"/>
    </source>
</evidence>
<evidence type="ECO:0000256" key="2">
    <source>
        <dbReference type="ARBA" id="ARBA00022553"/>
    </source>
</evidence>
<dbReference type="InterPro" id="IPR006162">
    <property type="entry name" value="Ppantetheine_attach_site"/>
</dbReference>
<protein>
    <submittedName>
        <fullName evidence="5">AMP-binding enzyme</fullName>
    </submittedName>
</protein>
<feature type="domain" description="Carrier" evidence="4">
    <location>
        <begin position="446"/>
        <end position="521"/>
    </location>
</feature>
<dbReference type="GO" id="GO:0043041">
    <property type="term" value="P:amino acid activation for nonribosomal peptide biosynthetic process"/>
    <property type="evidence" value="ECO:0007669"/>
    <property type="project" value="TreeGrafter"/>
</dbReference>
<dbReference type="InterPro" id="IPR020806">
    <property type="entry name" value="PKS_PP-bd"/>
</dbReference>
<dbReference type="RefSeq" id="WP_091283740.1">
    <property type="nucleotide sequence ID" value="NZ_FMCW01000025.1"/>
</dbReference>
<dbReference type="EMBL" id="FMCW01000025">
    <property type="protein sequence ID" value="SCF07637.1"/>
    <property type="molecule type" value="Genomic_DNA"/>
</dbReference>
<reference evidence="5 6" key="1">
    <citation type="submission" date="2016-06" db="EMBL/GenBank/DDBJ databases">
        <authorList>
            <person name="Kjaerup R.B."/>
            <person name="Dalgaard T.S."/>
            <person name="Juul-Madsen H.R."/>
        </authorList>
    </citation>
    <scope>NUCLEOTIDE SEQUENCE [LARGE SCALE GENOMIC DNA]</scope>
    <source>
        <strain evidence="5 6">DSM 45626</strain>
    </source>
</reference>
<evidence type="ECO:0000256" key="1">
    <source>
        <dbReference type="ARBA" id="ARBA00022450"/>
    </source>
</evidence>
<dbReference type="PROSITE" id="PS00012">
    <property type="entry name" value="PHOSPHOPANTETHEINE"/>
    <property type="match status" value="1"/>
</dbReference>
<proteinExistence type="predicted"/>
<keyword evidence="1" id="KW-0596">Phosphopantetheine</keyword>
<sequence length="541" mass="55430">MRVEPALFDDLLDPVGAWGTREPDRVAVTTRGGSLRYAALAAAAGKLAATLAPSARNDDPHRTVALCVRPDGTLPVALLAALAAGVEPLVVDSSWPLPAVAGLARLTGVGMVVAAADDLCRWSGLGAGPVLPVPVRGPRAHLAGTGATAPGGYVSCPVWATDPAAVHRLSRAVLTRSVATVVADTGIGPTDTVLYRGGATCGVAPLRMLPALAAGARLVLAGRDERQHLVFALEAVRREAATVVELTATEVRLLLGAGDRLAYLLLAARETLRVVWLVAGTLDSQDEETLRRLLGVRVAHTDGTTGLGPSPNAERVPEPGRVGPESGPPAAPPDHLVPAPEQRVPNAGAIGRPGVAGTVLIAGVPGDPAAIERTIAGHPAVAHAQLSLAGPAGLTARVRLADPDPVDPFDTMVLVEWLESMLPPELVPRTVVVDGIAPDPVGPDPEILRAWLPRVRDIVATVLEGVRVEPTDNFFALGGNSLRTALLVDQINDDLGVELSIGAVMESPTVADLAALVAAAAGAAPPRPAEAAQPTQRGDGT</sequence>
<dbReference type="InterPro" id="IPR036736">
    <property type="entry name" value="ACP-like_sf"/>
</dbReference>
<evidence type="ECO:0000313" key="6">
    <source>
        <dbReference type="Proteomes" id="UP000199375"/>
    </source>
</evidence>
<dbReference type="InterPro" id="IPR000873">
    <property type="entry name" value="AMP-dep_synth/lig_dom"/>
</dbReference>
<dbReference type="SUPFAM" id="SSF56801">
    <property type="entry name" value="Acetyl-CoA synthetase-like"/>
    <property type="match status" value="1"/>
</dbReference>
<dbReference type="SUPFAM" id="SSF47336">
    <property type="entry name" value="ACP-like"/>
    <property type="match status" value="1"/>
</dbReference>
<dbReference type="Gene3D" id="3.40.50.12780">
    <property type="entry name" value="N-terminal domain of ligase-like"/>
    <property type="match status" value="2"/>
</dbReference>
<accession>A0A1C4XH01</accession>
<dbReference type="PANTHER" id="PTHR45527">
    <property type="entry name" value="NONRIBOSOMAL PEPTIDE SYNTHETASE"/>
    <property type="match status" value="1"/>
</dbReference>
<organism evidence="5 6">
    <name type="scientific">Micromonospora haikouensis</name>
    <dbReference type="NCBI Taxonomy" id="686309"/>
    <lineage>
        <taxon>Bacteria</taxon>
        <taxon>Bacillati</taxon>
        <taxon>Actinomycetota</taxon>
        <taxon>Actinomycetes</taxon>
        <taxon>Micromonosporales</taxon>
        <taxon>Micromonosporaceae</taxon>
        <taxon>Micromonospora</taxon>
    </lineage>
</organism>
<dbReference type="InterPro" id="IPR009081">
    <property type="entry name" value="PP-bd_ACP"/>
</dbReference>
<evidence type="ECO:0000259" key="4">
    <source>
        <dbReference type="PROSITE" id="PS50075"/>
    </source>
</evidence>
<dbReference type="Gene3D" id="3.40.50.1820">
    <property type="entry name" value="alpha/beta hydrolase"/>
    <property type="match status" value="1"/>
</dbReference>
<dbReference type="PANTHER" id="PTHR45527:SF1">
    <property type="entry name" value="FATTY ACID SYNTHASE"/>
    <property type="match status" value="1"/>
</dbReference>